<dbReference type="SUPFAM" id="SSF54211">
    <property type="entry name" value="Ribosomal protein S5 domain 2-like"/>
    <property type="match status" value="1"/>
</dbReference>
<dbReference type="GO" id="GO:0061982">
    <property type="term" value="P:meiosis I cell cycle process"/>
    <property type="evidence" value="ECO:0007669"/>
    <property type="project" value="UniProtKB-ARBA"/>
</dbReference>
<dbReference type="CDD" id="cd16926">
    <property type="entry name" value="HATPase_MutL-MLH-PMS-like"/>
    <property type="match status" value="1"/>
</dbReference>
<dbReference type="GO" id="GO:0032389">
    <property type="term" value="C:MutLalpha complex"/>
    <property type="evidence" value="ECO:0007669"/>
    <property type="project" value="TreeGrafter"/>
</dbReference>
<gene>
    <name evidence="8" type="ORF">DIURU_000053</name>
</gene>
<dbReference type="Pfam" id="PF16413">
    <property type="entry name" value="Mlh1_C"/>
    <property type="match status" value="1"/>
</dbReference>
<dbReference type="FunFam" id="3.30.565.10:FF:000003">
    <property type="entry name" value="DNA mismatch repair endonuclease MutL"/>
    <property type="match status" value="1"/>
</dbReference>
<sequence>MYTTTPRLDEIKRTIRVYQGLKTMAITVLDADVVNKIAAGEVIMRPANAVKELLENAIDAGATSVEIVVVDGGLKQLRISDNGHGIAREDLPLLCQRFATSKLRTFTDLQTIATYGFRGEALASISHIARVSVTTRTADDTVASKAYYTDGKLATSNFKPSDKDPETLIKRTAGTVGTTLVVDDMFYNLPNRLKSMRSKSEELTKIVEVASRYAIHRGDTCAIRVLTKESMVPLVSSRVGMPLADRMRQVSGQAGETLELEIDAEAEDGLYLIKGSLSSPNFVSKKKVAPVIFINDRLVTCEPLKRAVNAVYANLLPRGSYPFYYLSLTIDPHSVDVNMHPTKSEVRFLHEDEIIQRVSDAVYQRLQEVDTARSFASQQQPLSKRSSTSMESATKKYRQDSKLVRVDASQSRITRYLEPRPSQLPTNDEEDSFNESDEDNSMEEEESSPAAETYDTSGRFLDNDHIDSIDVNYDLASIHELRQEYVTHVSRALTKAFANAAYVGMVDPEKRLVCFQYGVKLYLADLAAVLNQFIYQLCLEDFGRFGIYELNPPVPLTSILAGFDDVDGVIAGLETIRPMLRAYYRMGIENGHLTSLPLIVSGLEPAPEKLPYLLTRLASVPLDDEKSWFDHVSRQFALFFIPPPNTATEDADNLLDLWVFPELRRRFVAPTSLHQDVIEIADLPGLYRVFERC</sequence>
<proteinExistence type="inferred from homology"/>
<dbReference type="PROSITE" id="PS00058">
    <property type="entry name" value="DNA_MISMATCH_REPAIR_1"/>
    <property type="match status" value="1"/>
</dbReference>
<dbReference type="OMA" id="ANYHVKK"/>
<dbReference type="Pfam" id="PF01119">
    <property type="entry name" value="DNA_mis_repair"/>
    <property type="match status" value="1"/>
</dbReference>
<accession>A0A642UZX7</accession>
<comment type="subcellular location">
    <subcellularLocation>
        <location evidence="1">Nucleus</location>
    </subcellularLocation>
</comment>
<feature type="region of interest" description="Disordered" evidence="6">
    <location>
        <begin position="373"/>
        <end position="457"/>
    </location>
</feature>
<comment type="similarity">
    <text evidence="2">Belongs to the DNA mismatch repair MutL/HexB family.</text>
</comment>
<feature type="domain" description="DNA mismatch repair protein S5" evidence="7">
    <location>
        <begin position="247"/>
        <end position="367"/>
    </location>
</feature>
<keyword evidence="4" id="KW-0234">DNA repair</keyword>
<dbReference type="InterPro" id="IPR032189">
    <property type="entry name" value="Mlh1_C"/>
</dbReference>
<dbReference type="Gene3D" id="3.30.230.10">
    <property type="match status" value="1"/>
</dbReference>
<dbReference type="NCBIfam" id="TIGR00585">
    <property type="entry name" value="mutl"/>
    <property type="match status" value="1"/>
</dbReference>
<evidence type="ECO:0000313" key="9">
    <source>
        <dbReference type="Proteomes" id="UP000449547"/>
    </source>
</evidence>
<dbReference type="InterPro" id="IPR020568">
    <property type="entry name" value="Ribosomal_Su5_D2-typ_SF"/>
</dbReference>
<evidence type="ECO:0000256" key="3">
    <source>
        <dbReference type="ARBA" id="ARBA00022763"/>
    </source>
</evidence>
<keyword evidence="3" id="KW-0227">DNA damage</keyword>
<dbReference type="GO" id="GO:0140664">
    <property type="term" value="F:ATP-dependent DNA damage sensor activity"/>
    <property type="evidence" value="ECO:0007669"/>
    <property type="project" value="InterPro"/>
</dbReference>
<dbReference type="AlphaFoldDB" id="A0A642UZX7"/>
<evidence type="ECO:0000256" key="1">
    <source>
        <dbReference type="ARBA" id="ARBA00004123"/>
    </source>
</evidence>
<dbReference type="Pfam" id="PF13589">
    <property type="entry name" value="HATPase_c_3"/>
    <property type="match status" value="1"/>
</dbReference>
<feature type="compositionally biased region" description="Basic and acidic residues" evidence="6">
    <location>
        <begin position="393"/>
        <end position="405"/>
    </location>
</feature>
<dbReference type="InterPro" id="IPR038973">
    <property type="entry name" value="MutL/Mlh/Pms-like"/>
</dbReference>
<keyword evidence="5" id="KW-0539">Nucleus</keyword>
<dbReference type="PANTHER" id="PTHR10073:SF12">
    <property type="entry name" value="DNA MISMATCH REPAIR PROTEIN MLH1"/>
    <property type="match status" value="1"/>
</dbReference>
<dbReference type="InterPro" id="IPR014721">
    <property type="entry name" value="Ribsml_uS5_D2-typ_fold_subgr"/>
</dbReference>
<feature type="compositionally biased region" description="Acidic residues" evidence="6">
    <location>
        <begin position="427"/>
        <end position="447"/>
    </location>
</feature>
<evidence type="ECO:0000256" key="4">
    <source>
        <dbReference type="ARBA" id="ARBA00023204"/>
    </source>
</evidence>
<dbReference type="PANTHER" id="PTHR10073">
    <property type="entry name" value="DNA MISMATCH REPAIR PROTEIN MLH, PMS, MUTL"/>
    <property type="match status" value="1"/>
</dbReference>
<dbReference type="FunFam" id="3.30.230.10:FF:000014">
    <property type="entry name" value="DNA mismatch repair protein Mlh1"/>
    <property type="match status" value="1"/>
</dbReference>
<protein>
    <recommendedName>
        <fullName evidence="7">DNA mismatch repair protein S5 domain-containing protein</fullName>
    </recommendedName>
</protein>
<dbReference type="GeneID" id="54778706"/>
<name>A0A642UZX7_DIURU</name>
<keyword evidence="9" id="KW-1185">Reference proteome</keyword>
<dbReference type="InterPro" id="IPR036890">
    <property type="entry name" value="HATPase_C_sf"/>
</dbReference>
<evidence type="ECO:0000256" key="5">
    <source>
        <dbReference type="ARBA" id="ARBA00023242"/>
    </source>
</evidence>
<organism evidence="8 9">
    <name type="scientific">Diutina rugosa</name>
    <name type="common">Yeast</name>
    <name type="synonym">Candida rugosa</name>
    <dbReference type="NCBI Taxonomy" id="5481"/>
    <lineage>
        <taxon>Eukaryota</taxon>
        <taxon>Fungi</taxon>
        <taxon>Dikarya</taxon>
        <taxon>Ascomycota</taxon>
        <taxon>Saccharomycotina</taxon>
        <taxon>Pichiomycetes</taxon>
        <taxon>Debaryomycetaceae</taxon>
        <taxon>Diutina</taxon>
    </lineage>
</organism>
<dbReference type="GO" id="GO:0005524">
    <property type="term" value="F:ATP binding"/>
    <property type="evidence" value="ECO:0007669"/>
    <property type="project" value="InterPro"/>
</dbReference>
<reference evidence="8 9" key="1">
    <citation type="submission" date="2019-07" db="EMBL/GenBank/DDBJ databases">
        <title>Genome assembly of two rare yeast pathogens: Diutina rugosa and Trichomonascus ciferrii.</title>
        <authorList>
            <person name="Mixao V."/>
            <person name="Saus E."/>
            <person name="Hansen A."/>
            <person name="Lass-Flor C."/>
            <person name="Gabaldon T."/>
        </authorList>
    </citation>
    <scope>NUCLEOTIDE SEQUENCE [LARGE SCALE GENOMIC DNA]</scope>
    <source>
        <strain evidence="8 9">CBS 613</strain>
    </source>
</reference>
<dbReference type="Proteomes" id="UP000449547">
    <property type="component" value="Unassembled WGS sequence"/>
</dbReference>
<evidence type="ECO:0000256" key="2">
    <source>
        <dbReference type="ARBA" id="ARBA00006082"/>
    </source>
</evidence>
<evidence type="ECO:0000313" key="8">
    <source>
        <dbReference type="EMBL" id="KAA8908740.1"/>
    </source>
</evidence>
<dbReference type="VEuPathDB" id="FungiDB:DIURU_000053"/>
<feature type="compositionally biased region" description="Polar residues" evidence="6">
    <location>
        <begin position="374"/>
        <end position="392"/>
    </location>
</feature>
<dbReference type="GO" id="GO:0030983">
    <property type="term" value="F:mismatched DNA binding"/>
    <property type="evidence" value="ECO:0007669"/>
    <property type="project" value="InterPro"/>
</dbReference>
<dbReference type="GO" id="GO:0016887">
    <property type="term" value="F:ATP hydrolysis activity"/>
    <property type="evidence" value="ECO:0007669"/>
    <property type="project" value="InterPro"/>
</dbReference>
<dbReference type="EMBL" id="SWFT01000004">
    <property type="protein sequence ID" value="KAA8908740.1"/>
    <property type="molecule type" value="Genomic_DNA"/>
</dbReference>
<dbReference type="SMART" id="SM01340">
    <property type="entry name" value="DNA_mis_repair"/>
    <property type="match status" value="1"/>
</dbReference>
<evidence type="ECO:0000256" key="6">
    <source>
        <dbReference type="SAM" id="MobiDB-lite"/>
    </source>
</evidence>
<dbReference type="Gene3D" id="3.30.565.10">
    <property type="entry name" value="Histidine kinase-like ATPase, C-terminal domain"/>
    <property type="match status" value="1"/>
</dbReference>
<evidence type="ECO:0000259" key="7">
    <source>
        <dbReference type="SMART" id="SM01340"/>
    </source>
</evidence>
<comment type="caution">
    <text evidence="8">The sequence shown here is derived from an EMBL/GenBank/DDBJ whole genome shotgun (WGS) entry which is preliminary data.</text>
</comment>
<dbReference type="RefSeq" id="XP_034015168.1">
    <property type="nucleotide sequence ID" value="XM_034158266.1"/>
</dbReference>
<dbReference type="InterPro" id="IPR014762">
    <property type="entry name" value="DNA_mismatch_repair_CS"/>
</dbReference>
<dbReference type="SUPFAM" id="SSF55874">
    <property type="entry name" value="ATPase domain of HSP90 chaperone/DNA topoisomerase II/histidine kinase"/>
    <property type="match status" value="1"/>
</dbReference>
<dbReference type="GO" id="GO:0006298">
    <property type="term" value="P:mismatch repair"/>
    <property type="evidence" value="ECO:0007669"/>
    <property type="project" value="InterPro"/>
</dbReference>
<dbReference type="OrthoDB" id="10263226at2759"/>
<dbReference type="InterPro" id="IPR002099">
    <property type="entry name" value="MutL/Mlh/PMS"/>
</dbReference>
<dbReference type="InterPro" id="IPR013507">
    <property type="entry name" value="DNA_mismatch_S5_2-like"/>
</dbReference>